<keyword evidence="5" id="KW-0206">Cytoskeleton</keyword>
<dbReference type="Pfam" id="PF10495">
    <property type="entry name" value="PACT_coil_coil"/>
    <property type="match status" value="1"/>
</dbReference>
<feature type="compositionally biased region" description="Basic and acidic residues" evidence="7">
    <location>
        <begin position="1265"/>
        <end position="1282"/>
    </location>
</feature>
<accession>A0A0C3L7V5</accession>
<feature type="coiled-coil region" evidence="6">
    <location>
        <begin position="1055"/>
        <end position="1113"/>
    </location>
</feature>
<dbReference type="PANTHER" id="PTHR46753:SF2">
    <property type="entry name" value="FYVE AND COILED-COIL DOMAIN-CONTAINING PROTEIN 1"/>
    <property type="match status" value="1"/>
</dbReference>
<dbReference type="PANTHER" id="PTHR46753">
    <property type="entry name" value="FYVE AND COILED-COIL DOMAIN-CONTAINING PROTEIN 1"/>
    <property type="match status" value="1"/>
</dbReference>
<dbReference type="GO" id="GO:1901098">
    <property type="term" value="P:positive regulation of autophagosome maturation"/>
    <property type="evidence" value="ECO:0007669"/>
    <property type="project" value="TreeGrafter"/>
</dbReference>
<dbReference type="OrthoDB" id="2020852at2759"/>
<feature type="compositionally biased region" description="Basic and acidic residues" evidence="7">
    <location>
        <begin position="243"/>
        <end position="259"/>
    </location>
</feature>
<feature type="compositionally biased region" description="Acidic residues" evidence="7">
    <location>
        <begin position="42"/>
        <end position="53"/>
    </location>
</feature>
<feature type="compositionally biased region" description="Polar residues" evidence="7">
    <location>
        <begin position="992"/>
        <end position="1005"/>
    </location>
</feature>
<dbReference type="InterPro" id="IPR019528">
    <property type="entry name" value="PACT_domain"/>
</dbReference>
<evidence type="ECO:0000256" key="2">
    <source>
        <dbReference type="ARBA" id="ARBA00022490"/>
    </source>
</evidence>
<feature type="compositionally biased region" description="Basic and acidic residues" evidence="7">
    <location>
        <begin position="189"/>
        <end position="204"/>
    </location>
</feature>
<keyword evidence="4 6" id="KW-0175">Coiled coil</keyword>
<dbReference type="Proteomes" id="UP000054248">
    <property type="component" value="Unassembled WGS sequence"/>
</dbReference>
<feature type="region of interest" description="Disordered" evidence="7">
    <location>
        <begin position="444"/>
        <end position="466"/>
    </location>
</feature>
<keyword evidence="10" id="KW-1185">Reference proteome</keyword>
<evidence type="ECO:0000256" key="4">
    <source>
        <dbReference type="ARBA" id="ARBA00023054"/>
    </source>
</evidence>
<feature type="region of interest" description="Disordered" evidence="7">
    <location>
        <begin position="1257"/>
        <end position="1282"/>
    </location>
</feature>
<dbReference type="GO" id="GO:0005815">
    <property type="term" value="C:microtubule organizing center"/>
    <property type="evidence" value="ECO:0007669"/>
    <property type="project" value="UniProtKB-SubCell"/>
</dbReference>
<sequence>MRDQERVMQSGQCKVRVLAVAWEGIDGAVKGGRGAQRTNDSGAEDPEEHAEEEINQRSQKSHLVDGSLGNEVDEETVQTTEEGWEFGSGIVWWRSQNVIIGLRVRIPHHFSPKIQSSARPGSLDWGVQGQAAFAVVVVLTNGSQQPDDLQSRDTSRSSNRYPPTDPGERSRSFSGSSSSGRQPSEVDLNDSRVYDDFSHSRSRESNPVVYQEDEDFQEGISLANALQPVSPSGSPPPAALDASKSKSFGEYETSMRSEQRASPFDPSKWGNNISRRRPRSRQDIAPRRVSDSQSEADTSIPTPDTKVVALPVAPLNTGAVEAEFDIVSESEEGQALTEDATGTTVSQADRDETARPARHSTPSITFSTPSSIKSQSPGARPSPFAQAFRAVTSPQQTPGPGVKFVEPTPLRVSPRSYATPAAQRAYQIIVNTSTRPRFKAATPYRRQRYSMSPSQLQTPGGSSDANGSFVSTASSHDLTIHPRANASFDLISNTQGRLDHGKLQKQLSRMNQVLSKENAELNDQKVSLEEANLKLAEDNEELRNLVQALRQGVELHEAHIDMLESAGPVQEDEKEELYADLDAAEKELETAKRQTEELHTQLTATQKALRDERAAHITSKDEFEARLMEEAAEAEKVLATLNKKILAVEADARSMRRLAESREEEIETLRERLESEDRSEGDKVERAEQRVEELRRAKEKVEDRVVELEQERDSARSKLNAQLSTVQHLESRVERTEFDLKSERLRSKELESELQSARENLLQTTQQLGDVESVLEQTSQELARKHESLSDAKERIAELEERIALEADAQGLKEHVAALEDDLRGVESENQRLERSTKRMESALEDADRRASAFEEEKASFNVKIAVLEREKKDLQELMSQARKSRSVTSSHSVAEAFDGVDQISLIKHEDEIRRLENELDSAYRQIGRLQHELCETPCRKAIQTAKEEKIRILEDQKKELMEQLSSLRRILAEHVSVWEETVSMAGGVGATNKSVRQGSNQSTPAAHRSILSLRGTPKTPRGQVRDVTWADQSSPGISMAARLGPLQQEASMLAHELQAANERLDAKFDDLQKAGNRNVSLTRQLEDARQREIALQTELERLQRREDRLVKNLERCKCGKCGQRFDASGMAKLDGKLGAPNDSMNSATSERPDKKAVALKDAELGKLKAQLQALENEKASLEETARKLNLEAQKTQAKLARAAERDRQTTELLKTVKDEGERQRIRLERERDAAREDVRELERDLRQDRLKLKALESQQTQSTKEVEDVASKLQRKETDMQKIRDQLQQAKQRSHDLEEELRGRSVAVTTFGPILRQIIVANTSAGRKNRSLETKLAENQRAVEEFRRERDGIAEDYAKLQRKFNESNKDADNLRQQLKSVQAIHDVKLHQLELQKAEIEDLRVVASGAEAAKAQRTQEQAAEGIVTLQEELRRLVKDAGDFARDLDDLRSERDALVARSEEEKVAADRTKVQAQSQIRLLKDRITELERKVGSAENAPAGHVCLSDEQALQALKAQHKNECKGLIVQIRYLKERVRREATMRSDLAYQKTWLLGIIAVMEQNEARILALIARVGYPKQKGEAERSRPTLKRVAYAVRFTIRIRRLSEAWRETSAAKHAIAAALDDVRRRRIVSNPVGGQ</sequence>
<evidence type="ECO:0000256" key="7">
    <source>
        <dbReference type="SAM" id="MobiDB-lite"/>
    </source>
</evidence>
<dbReference type="SUPFAM" id="SSF57997">
    <property type="entry name" value="Tropomyosin"/>
    <property type="match status" value="1"/>
</dbReference>
<feature type="region of interest" description="Disordered" evidence="7">
    <location>
        <begin position="658"/>
        <end position="688"/>
    </location>
</feature>
<feature type="region of interest" description="Disordered" evidence="7">
    <location>
        <begin position="330"/>
        <end position="383"/>
    </location>
</feature>
<dbReference type="STRING" id="1051891.A0A0C3L7V5"/>
<feature type="coiled-coil region" evidence="6">
    <location>
        <begin position="1472"/>
        <end position="1499"/>
    </location>
</feature>
<dbReference type="GO" id="GO:0005776">
    <property type="term" value="C:autophagosome"/>
    <property type="evidence" value="ECO:0007669"/>
    <property type="project" value="TreeGrafter"/>
</dbReference>
<evidence type="ECO:0000256" key="1">
    <source>
        <dbReference type="ARBA" id="ARBA00004267"/>
    </source>
</evidence>
<keyword evidence="2" id="KW-0963">Cytoplasm</keyword>
<feature type="coiled-coil region" evidence="6">
    <location>
        <begin position="1330"/>
        <end position="1385"/>
    </location>
</feature>
<evidence type="ECO:0000256" key="3">
    <source>
        <dbReference type="ARBA" id="ARBA00022553"/>
    </source>
</evidence>
<dbReference type="GO" id="GO:0005770">
    <property type="term" value="C:late endosome"/>
    <property type="evidence" value="ECO:0007669"/>
    <property type="project" value="TreeGrafter"/>
</dbReference>
<gene>
    <name evidence="9" type="ORF">M407DRAFT_226032</name>
</gene>
<feature type="region of interest" description="Disordered" evidence="7">
    <location>
        <begin position="990"/>
        <end position="1024"/>
    </location>
</feature>
<comment type="subcellular location">
    <subcellularLocation>
        <location evidence="1">Cytoplasm</location>
        <location evidence="1">Cytoskeleton</location>
        <location evidence="1">Microtubule organizing center</location>
    </subcellularLocation>
</comment>
<feature type="compositionally biased region" description="Low complexity" evidence="7">
    <location>
        <begin position="360"/>
        <end position="374"/>
    </location>
</feature>
<feature type="domain" description="Pericentrin/AKAP-450 centrosomal targeting" evidence="8">
    <location>
        <begin position="1536"/>
        <end position="1611"/>
    </location>
</feature>
<proteinExistence type="predicted"/>
<dbReference type="GO" id="GO:0072383">
    <property type="term" value="P:plus-end-directed vesicle transport along microtubule"/>
    <property type="evidence" value="ECO:0007669"/>
    <property type="project" value="TreeGrafter"/>
</dbReference>
<reference evidence="10" key="2">
    <citation type="submission" date="2015-01" db="EMBL/GenBank/DDBJ databases">
        <title>Evolutionary Origins and Diversification of the Mycorrhizal Mutualists.</title>
        <authorList>
            <consortium name="DOE Joint Genome Institute"/>
            <consortium name="Mycorrhizal Genomics Consortium"/>
            <person name="Kohler A."/>
            <person name="Kuo A."/>
            <person name="Nagy L.G."/>
            <person name="Floudas D."/>
            <person name="Copeland A."/>
            <person name="Barry K.W."/>
            <person name="Cichocki N."/>
            <person name="Veneault-Fourrey C."/>
            <person name="LaButti K."/>
            <person name="Lindquist E.A."/>
            <person name="Lipzen A."/>
            <person name="Lundell T."/>
            <person name="Morin E."/>
            <person name="Murat C."/>
            <person name="Riley R."/>
            <person name="Ohm R."/>
            <person name="Sun H."/>
            <person name="Tunlid A."/>
            <person name="Henrissat B."/>
            <person name="Grigoriev I.V."/>
            <person name="Hibbett D.S."/>
            <person name="Martin F."/>
        </authorList>
    </citation>
    <scope>NUCLEOTIDE SEQUENCE [LARGE SCALE GENOMIC DNA]</scope>
    <source>
        <strain evidence="10">MUT 4182</strain>
    </source>
</reference>
<evidence type="ECO:0000313" key="9">
    <source>
        <dbReference type="EMBL" id="KIO29893.1"/>
    </source>
</evidence>
<feature type="region of interest" description="Disordered" evidence="7">
    <location>
        <begin position="29"/>
        <end position="80"/>
    </location>
</feature>
<feature type="compositionally biased region" description="Low complexity" evidence="7">
    <location>
        <begin position="172"/>
        <end position="181"/>
    </location>
</feature>
<evidence type="ECO:0000259" key="8">
    <source>
        <dbReference type="Pfam" id="PF10495"/>
    </source>
</evidence>
<feature type="region of interest" description="Disordered" evidence="7">
    <location>
        <begin position="226"/>
        <end position="305"/>
    </location>
</feature>
<evidence type="ECO:0000256" key="6">
    <source>
        <dbReference type="SAM" id="Coils"/>
    </source>
</evidence>
<name>A0A0C3L7V5_9AGAM</name>
<organism evidence="9 10">
    <name type="scientific">Tulasnella calospora MUT 4182</name>
    <dbReference type="NCBI Taxonomy" id="1051891"/>
    <lineage>
        <taxon>Eukaryota</taxon>
        <taxon>Fungi</taxon>
        <taxon>Dikarya</taxon>
        <taxon>Basidiomycota</taxon>
        <taxon>Agaricomycotina</taxon>
        <taxon>Agaricomycetes</taxon>
        <taxon>Cantharellales</taxon>
        <taxon>Tulasnellaceae</taxon>
        <taxon>Tulasnella</taxon>
    </lineage>
</organism>
<dbReference type="HOGENOM" id="CLU_003479_0_0_1"/>
<keyword evidence="3" id="KW-0597">Phosphoprotein</keyword>
<feature type="compositionally biased region" description="Polar residues" evidence="7">
    <location>
        <begin position="449"/>
        <end position="466"/>
    </location>
</feature>
<dbReference type="EMBL" id="KN822977">
    <property type="protein sequence ID" value="KIO29893.1"/>
    <property type="molecule type" value="Genomic_DNA"/>
</dbReference>
<evidence type="ECO:0000256" key="5">
    <source>
        <dbReference type="ARBA" id="ARBA00023212"/>
    </source>
</evidence>
<feature type="compositionally biased region" description="Polar residues" evidence="7">
    <location>
        <begin position="291"/>
        <end position="302"/>
    </location>
</feature>
<reference evidence="9 10" key="1">
    <citation type="submission" date="2014-04" db="EMBL/GenBank/DDBJ databases">
        <authorList>
            <consortium name="DOE Joint Genome Institute"/>
            <person name="Kuo A."/>
            <person name="Girlanda M."/>
            <person name="Perotto S."/>
            <person name="Kohler A."/>
            <person name="Nagy L.G."/>
            <person name="Floudas D."/>
            <person name="Copeland A."/>
            <person name="Barry K.W."/>
            <person name="Cichocki N."/>
            <person name="Veneault-Fourrey C."/>
            <person name="LaButti K."/>
            <person name="Lindquist E.A."/>
            <person name="Lipzen A."/>
            <person name="Lundell T."/>
            <person name="Morin E."/>
            <person name="Murat C."/>
            <person name="Sun H."/>
            <person name="Tunlid A."/>
            <person name="Henrissat B."/>
            <person name="Grigoriev I.V."/>
            <person name="Hibbett D.S."/>
            <person name="Martin F."/>
            <person name="Nordberg H.P."/>
            <person name="Cantor M.N."/>
            <person name="Hua S.X."/>
        </authorList>
    </citation>
    <scope>NUCLEOTIDE SEQUENCE [LARGE SCALE GENOMIC DNA]</scope>
    <source>
        <strain evidence="9 10">MUT 4182</strain>
    </source>
</reference>
<feature type="compositionally biased region" description="Basic and acidic residues" evidence="7">
    <location>
        <begin position="280"/>
        <end position="290"/>
    </location>
</feature>
<evidence type="ECO:0000313" key="10">
    <source>
        <dbReference type="Proteomes" id="UP000054248"/>
    </source>
</evidence>
<protein>
    <recommendedName>
        <fullName evidence="8">Pericentrin/AKAP-450 centrosomal targeting domain-containing protein</fullName>
    </recommendedName>
</protein>
<feature type="region of interest" description="Disordered" evidence="7">
    <location>
        <begin position="144"/>
        <end position="208"/>
    </location>
</feature>